<protein>
    <submittedName>
        <fullName evidence="1">Uncharacterized protein</fullName>
    </submittedName>
</protein>
<dbReference type="EMBL" id="BMAO01024776">
    <property type="protein sequence ID" value="GFQ97667.1"/>
    <property type="molecule type" value="Genomic_DNA"/>
</dbReference>
<reference evidence="1" key="1">
    <citation type="submission" date="2020-07" db="EMBL/GenBank/DDBJ databases">
        <title>Multicomponent nature underlies the extraordinary mechanical properties of spider dragline silk.</title>
        <authorList>
            <person name="Kono N."/>
            <person name="Nakamura H."/>
            <person name="Mori M."/>
            <person name="Yoshida Y."/>
            <person name="Ohtoshi R."/>
            <person name="Malay A.D."/>
            <person name="Moran D.A.P."/>
            <person name="Tomita M."/>
            <person name="Numata K."/>
            <person name="Arakawa K."/>
        </authorList>
    </citation>
    <scope>NUCLEOTIDE SEQUENCE</scope>
</reference>
<sequence length="111" mass="12310">MLAGDLTVTRPPVYAAGYRNVSSTRHDIHRVVEGFRTRTVDPLTCVLMLAGDLPYRRPVYAVGIVMFLPTRHDIHRVVEGFRTRTVDPLTCVLMLAGRFTVPSARICGGVS</sequence>
<name>A0A8X6IN54_TRICU</name>
<keyword evidence="2" id="KW-1185">Reference proteome</keyword>
<comment type="caution">
    <text evidence="1">The sequence shown here is derived from an EMBL/GenBank/DDBJ whole genome shotgun (WGS) entry which is preliminary data.</text>
</comment>
<gene>
    <name evidence="1" type="ORF">TNCT_16381</name>
</gene>
<accession>A0A8X6IN54</accession>
<proteinExistence type="predicted"/>
<evidence type="ECO:0000313" key="2">
    <source>
        <dbReference type="Proteomes" id="UP000887116"/>
    </source>
</evidence>
<evidence type="ECO:0000313" key="1">
    <source>
        <dbReference type="EMBL" id="GFQ97667.1"/>
    </source>
</evidence>
<dbReference type="AlphaFoldDB" id="A0A8X6IN54"/>
<dbReference type="Proteomes" id="UP000887116">
    <property type="component" value="Unassembled WGS sequence"/>
</dbReference>
<organism evidence="1 2">
    <name type="scientific">Trichonephila clavata</name>
    <name type="common">Joro spider</name>
    <name type="synonym">Nephila clavata</name>
    <dbReference type="NCBI Taxonomy" id="2740835"/>
    <lineage>
        <taxon>Eukaryota</taxon>
        <taxon>Metazoa</taxon>
        <taxon>Ecdysozoa</taxon>
        <taxon>Arthropoda</taxon>
        <taxon>Chelicerata</taxon>
        <taxon>Arachnida</taxon>
        <taxon>Araneae</taxon>
        <taxon>Araneomorphae</taxon>
        <taxon>Entelegynae</taxon>
        <taxon>Araneoidea</taxon>
        <taxon>Nephilidae</taxon>
        <taxon>Trichonephila</taxon>
    </lineage>
</organism>